<evidence type="ECO:0000313" key="1">
    <source>
        <dbReference type="EMBL" id="CDN57704.1"/>
    </source>
</evidence>
<proteinExistence type="predicted"/>
<reference evidence="2" key="1">
    <citation type="journal article" date="2014" name="BMC Genomics">
        <title>Genome sequencing of two Neorhizobium galegae strains reveals a noeT gene responsible for the unusual acetylation of the nodulation factors.</title>
        <authorList>
            <person name="Osterman J."/>
            <person name="Marsh J."/>
            <person name="Laine P.K."/>
            <person name="Zeng Z."/>
            <person name="Alatalo E."/>
            <person name="Sullivan J.T."/>
            <person name="Young J.P."/>
            <person name="Thomas-Oates J."/>
            <person name="Paulin L."/>
            <person name="Lindstrom K."/>
        </authorList>
    </citation>
    <scope>NUCLEOTIDE SEQUENCE [LARGE SCALE GENOMIC DNA]</scope>
    <source>
        <strain evidence="2">HAMBI 1141</strain>
        <plasmid evidence="2">II</plasmid>
    </source>
</reference>
<sequence length="136" mass="14510">MSPSSASQIVPVIGPERKSRVVHARFGATEISMIEAAAKAAGLTVSAFVRSLTLEGAGVRPFLTDADRAVLGLLLSEVRAVGVNLNRLARTANRRGSPVGEETRFVGDDVHRVLAAVLLELKSYAERGARFRSGKR</sequence>
<dbReference type="InterPro" id="IPR053842">
    <property type="entry name" value="NikA-like"/>
</dbReference>
<dbReference type="EMBL" id="HG938356">
    <property type="protein sequence ID" value="CDN57704.1"/>
    <property type="molecule type" value="Genomic_DNA"/>
</dbReference>
<dbReference type="eggNOG" id="ENOG5030IUD">
    <property type="taxonomic scope" value="Bacteria"/>
</dbReference>
<dbReference type="PATRIC" id="fig|1028801.3.peg.5472"/>
<dbReference type="HOGENOM" id="CLU_142868_0_0_5"/>
<dbReference type="Proteomes" id="UP000028186">
    <property type="component" value="Plasmid pHAMBI1141a"/>
</dbReference>
<dbReference type="RefSeq" id="WP_040125804.1">
    <property type="nucleotide sequence ID" value="NZ_HG938356.1"/>
</dbReference>
<evidence type="ECO:0000313" key="2">
    <source>
        <dbReference type="Proteomes" id="UP000028186"/>
    </source>
</evidence>
<keyword evidence="1" id="KW-0614">Plasmid</keyword>
<gene>
    <name evidence="1" type="primary">mobC</name>
    <name evidence="1" type="ORF">RG1141_PA08720</name>
</gene>
<protein>
    <submittedName>
        <fullName evidence="1">Putative mob protein MobC</fullName>
    </submittedName>
</protein>
<name>A0A068THW6_NEOGA</name>
<dbReference type="AlphaFoldDB" id="A0A068THW6"/>
<organism evidence="1 2">
    <name type="scientific">Neorhizobium galegae bv. officinalis bv. officinalis str. HAMBI 1141</name>
    <dbReference type="NCBI Taxonomy" id="1028801"/>
    <lineage>
        <taxon>Bacteria</taxon>
        <taxon>Pseudomonadati</taxon>
        <taxon>Pseudomonadota</taxon>
        <taxon>Alphaproteobacteria</taxon>
        <taxon>Hyphomicrobiales</taxon>
        <taxon>Rhizobiaceae</taxon>
        <taxon>Rhizobium/Agrobacterium group</taxon>
        <taxon>Neorhizobium</taxon>
    </lineage>
</organism>
<geneLocation type="plasmid" evidence="2">
    <name>II</name>
</geneLocation>
<dbReference type="Pfam" id="PF21983">
    <property type="entry name" value="NikA-like"/>
    <property type="match status" value="1"/>
</dbReference>
<accession>A0A068THW6</accession>
<dbReference type="KEGG" id="ngl:RG1141_PA08720"/>